<accession>A0AAU7CNM7</accession>
<organism evidence="1">
    <name type="scientific">Singulisphaera sp. Ch08</name>
    <dbReference type="NCBI Taxonomy" id="3120278"/>
    <lineage>
        <taxon>Bacteria</taxon>
        <taxon>Pseudomonadati</taxon>
        <taxon>Planctomycetota</taxon>
        <taxon>Planctomycetia</taxon>
        <taxon>Isosphaerales</taxon>
        <taxon>Isosphaeraceae</taxon>
        <taxon>Singulisphaera</taxon>
    </lineage>
</organism>
<evidence type="ECO:0000313" key="1">
    <source>
        <dbReference type="EMBL" id="XBH06613.1"/>
    </source>
</evidence>
<dbReference type="RefSeq" id="WP_406699462.1">
    <property type="nucleotide sequence ID" value="NZ_CP155447.1"/>
</dbReference>
<name>A0AAU7CNM7_9BACT</name>
<reference evidence="1" key="1">
    <citation type="submission" date="2024-05" db="EMBL/GenBank/DDBJ databases">
        <title>Planctomycetes of the genus Singulisphaera possess chitinolytic capabilities.</title>
        <authorList>
            <person name="Ivanova A."/>
        </authorList>
    </citation>
    <scope>NUCLEOTIDE SEQUENCE</scope>
    <source>
        <strain evidence="1">Ch08T</strain>
    </source>
</reference>
<gene>
    <name evidence="1" type="ORF">V5E97_11395</name>
</gene>
<proteinExistence type="predicted"/>
<dbReference type="EMBL" id="CP155447">
    <property type="protein sequence ID" value="XBH06613.1"/>
    <property type="molecule type" value="Genomic_DNA"/>
</dbReference>
<sequence length="382" mass="39958">MDSAPRPTQAAAYLEAISALNVTTGAGAAERGLSVPAGPEDLSERARVVVERSDELGRSIATRLGDDTEPSERELASLQLLAAAAIDLAVASDLATAAADGAAAGVERAATPGILTELRPILEAPAGVGLEGVTGAGMGVERRPRSSGPEEARRLLREDAEATLQCIRDDASAAGRAALVGLLQVPSPPLKEAANVAAHELLKAVGDSSSALIRKAVALVAQALDKILAALGPQLRERVRAQAADWVEGLKQADAFGSLLDRVYEFGRLKEEVVGRVDVAPAGVDVVRLDEAAKQLEALGARFHQQTNVLSQVVKGLAWGRPWILGLAPPWGPLSLTTAYVALIGYTVYAGGDYLDWYRTGDSGRMDFVVGVRSVVQRAMEV</sequence>
<protein>
    <submittedName>
        <fullName evidence="1">Uncharacterized protein</fullName>
    </submittedName>
</protein>
<dbReference type="AlphaFoldDB" id="A0AAU7CNM7"/>